<dbReference type="Pfam" id="PF00067">
    <property type="entry name" value="p450"/>
    <property type="match status" value="1"/>
</dbReference>
<dbReference type="InterPro" id="IPR002401">
    <property type="entry name" value="Cyt_P450_E_grp-I"/>
</dbReference>
<dbReference type="CDD" id="cd00302">
    <property type="entry name" value="cytochrome_P450"/>
    <property type="match status" value="1"/>
</dbReference>
<keyword evidence="5 7" id="KW-0408">Iron</keyword>
<organism evidence="8 9">
    <name type="scientific">Jimgerdemannia flammicorona</name>
    <dbReference type="NCBI Taxonomy" id="994334"/>
    <lineage>
        <taxon>Eukaryota</taxon>
        <taxon>Fungi</taxon>
        <taxon>Fungi incertae sedis</taxon>
        <taxon>Mucoromycota</taxon>
        <taxon>Mucoromycotina</taxon>
        <taxon>Endogonomycetes</taxon>
        <taxon>Endogonales</taxon>
        <taxon>Endogonaceae</taxon>
        <taxon>Jimgerdemannia</taxon>
    </lineage>
</organism>
<evidence type="ECO:0000313" key="9">
    <source>
        <dbReference type="Proteomes" id="UP000268093"/>
    </source>
</evidence>
<dbReference type="SUPFAM" id="SSF48264">
    <property type="entry name" value="Cytochrome P450"/>
    <property type="match status" value="1"/>
</dbReference>
<evidence type="ECO:0000313" key="8">
    <source>
        <dbReference type="EMBL" id="RUP51975.1"/>
    </source>
</evidence>
<dbReference type="AlphaFoldDB" id="A0A433DMC4"/>
<dbReference type="InterPro" id="IPR036396">
    <property type="entry name" value="Cyt_P450_sf"/>
</dbReference>
<evidence type="ECO:0000256" key="4">
    <source>
        <dbReference type="ARBA" id="ARBA00023002"/>
    </source>
</evidence>
<comment type="caution">
    <text evidence="8">The sequence shown here is derived from an EMBL/GenBank/DDBJ whole genome shotgun (WGS) entry which is preliminary data.</text>
</comment>
<keyword evidence="4" id="KW-0560">Oxidoreductase</keyword>
<dbReference type="GO" id="GO:0004497">
    <property type="term" value="F:monooxygenase activity"/>
    <property type="evidence" value="ECO:0007669"/>
    <property type="project" value="UniProtKB-KW"/>
</dbReference>
<dbReference type="GO" id="GO:0005506">
    <property type="term" value="F:iron ion binding"/>
    <property type="evidence" value="ECO:0007669"/>
    <property type="project" value="InterPro"/>
</dbReference>
<dbReference type="PRINTS" id="PR00385">
    <property type="entry name" value="P450"/>
</dbReference>
<evidence type="ECO:0000256" key="1">
    <source>
        <dbReference type="ARBA" id="ARBA00010617"/>
    </source>
</evidence>
<evidence type="ECO:0000256" key="7">
    <source>
        <dbReference type="PIRSR" id="PIRSR602401-1"/>
    </source>
</evidence>
<keyword evidence="3 7" id="KW-0479">Metal-binding</keyword>
<dbReference type="PANTHER" id="PTHR24291:SF50">
    <property type="entry name" value="BIFUNCTIONAL ALBAFLAVENONE MONOOXYGENASE_TERPENE SYNTHASE"/>
    <property type="match status" value="1"/>
</dbReference>
<evidence type="ECO:0000256" key="2">
    <source>
        <dbReference type="ARBA" id="ARBA00022617"/>
    </source>
</evidence>
<evidence type="ECO:0000256" key="3">
    <source>
        <dbReference type="ARBA" id="ARBA00022723"/>
    </source>
</evidence>
<name>A0A433DMC4_9FUNG</name>
<reference evidence="8 9" key="1">
    <citation type="journal article" date="2018" name="New Phytol.">
        <title>Phylogenomics of Endogonaceae and evolution of mycorrhizas within Mucoromycota.</title>
        <authorList>
            <person name="Chang Y."/>
            <person name="Desiro A."/>
            <person name="Na H."/>
            <person name="Sandor L."/>
            <person name="Lipzen A."/>
            <person name="Clum A."/>
            <person name="Barry K."/>
            <person name="Grigoriev I.V."/>
            <person name="Martin F.M."/>
            <person name="Stajich J.E."/>
            <person name="Smith M.E."/>
            <person name="Bonito G."/>
            <person name="Spatafora J.W."/>
        </authorList>
    </citation>
    <scope>NUCLEOTIDE SEQUENCE [LARGE SCALE GENOMIC DNA]</scope>
    <source>
        <strain evidence="8 9">GMNB39</strain>
    </source>
</reference>
<dbReference type="GO" id="GO:0020037">
    <property type="term" value="F:heme binding"/>
    <property type="evidence" value="ECO:0007669"/>
    <property type="project" value="InterPro"/>
</dbReference>
<gene>
    <name evidence="8" type="ORF">BC936DRAFT_143950</name>
</gene>
<evidence type="ECO:0000256" key="5">
    <source>
        <dbReference type="ARBA" id="ARBA00023004"/>
    </source>
</evidence>
<protein>
    <submittedName>
        <fullName evidence="8">Cytochrome P450</fullName>
    </submittedName>
</protein>
<keyword evidence="9" id="KW-1185">Reference proteome</keyword>
<keyword evidence="6" id="KW-0503">Monooxygenase</keyword>
<dbReference type="Proteomes" id="UP000268093">
    <property type="component" value="Unassembled WGS sequence"/>
</dbReference>
<keyword evidence="2 7" id="KW-0349">Heme</keyword>
<accession>A0A433DMC4</accession>
<comment type="cofactor">
    <cofactor evidence="7">
        <name>heme</name>
        <dbReference type="ChEBI" id="CHEBI:30413"/>
    </cofactor>
</comment>
<proteinExistence type="inferred from homology"/>
<dbReference type="EMBL" id="RBNI01000295">
    <property type="protein sequence ID" value="RUP51975.1"/>
    <property type="molecule type" value="Genomic_DNA"/>
</dbReference>
<dbReference type="Gene3D" id="1.10.630.10">
    <property type="entry name" value="Cytochrome P450"/>
    <property type="match status" value="1"/>
</dbReference>
<dbReference type="GO" id="GO:0016705">
    <property type="term" value="F:oxidoreductase activity, acting on paired donors, with incorporation or reduction of molecular oxygen"/>
    <property type="evidence" value="ECO:0007669"/>
    <property type="project" value="InterPro"/>
</dbReference>
<feature type="binding site" description="axial binding residue" evidence="7">
    <location>
        <position position="427"/>
    </location>
    <ligand>
        <name>heme</name>
        <dbReference type="ChEBI" id="CHEBI:30413"/>
    </ligand>
    <ligandPart>
        <name>Fe</name>
        <dbReference type="ChEBI" id="CHEBI:18248"/>
    </ligandPart>
</feature>
<dbReference type="InterPro" id="IPR001128">
    <property type="entry name" value="Cyt_P450"/>
</dbReference>
<evidence type="ECO:0000256" key="6">
    <source>
        <dbReference type="ARBA" id="ARBA00023033"/>
    </source>
</evidence>
<dbReference type="OrthoDB" id="1470350at2759"/>
<dbReference type="InterPro" id="IPR050196">
    <property type="entry name" value="Cytochrome_P450_Monoox"/>
</dbReference>
<sequence length="480" mass="54132">MDATGITASIVALLCGALIFRDINLRLRWRNVNLPGPPRYPLIGSLIVNARDIMDMFKNQSRFGTVSAFFPLNNPIVLTSDPEDFKRIFTTNIAPKGSTVESLGQYLGPSGIVFLDHNGPEMTPWKTHRQAIDQAFRVSSLRSFQHAIQKHAEDFVQRLESQDGKEVDMVVEFRRIVLNITSELVGAGDAPAEFLAAMTDLIWSLDSLLIRTHLSIGGIYLKWLKRRSFKIVDNFLNEAIRAKQAELARLTDEELLGRQSNNLLELLLLTGQFTPKQIRDHLVIFYLAGLDTAASLLPSALFQIVQHPDVCRRAVAELGSVRSPLAYDDLKKLRYTTHCVEESLRMRGPIIVTARDLDRDYELACGQVVPSGTMLLAHLHAVHFSEEWWTEPQKYNPSRFDKEENGGVVEPKHPFAYVPFAAGPRICIGRNLFFSEALTLLHKTLTRLSFEIIDHPDNGVVLEGHGLSIPKMVKFRVMKR</sequence>
<dbReference type="PRINTS" id="PR00463">
    <property type="entry name" value="EP450I"/>
</dbReference>
<comment type="similarity">
    <text evidence="1">Belongs to the cytochrome P450 family.</text>
</comment>
<dbReference type="PANTHER" id="PTHR24291">
    <property type="entry name" value="CYTOCHROME P450 FAMILY 4"/>
    <property type="match status" value="1"/>
</dbReference>